<evidence type="ECO:0008006" key="4">
    <source>
        <dbReference type="Google" id="ProtNLM"/>
    </source>
</evidence>
<feature type="compositionally biased region" description="Basic and acidic residues" evidence="1">
    <location>
        <begin position="435"/>
        <end position="445"/>
    </location>
</feature>
<feature type="region of interest" description="Disordered" evidence="1">
    <location>
        <begin position="339"/>
        <end position="552"/>
    </location>
</feature>
<keyword evidence="3" id="KW-1185">Reference proteome</keyword>
<protein>
    <recommendedName>
        <fullName evidence="4">Ubiquitin-like domain-containing protein</fullName>
    </recommendedName>
</protein>
<feature type="compositionally biased region" description="Basic and acidic residues" evidence="1">
    <location>
        <begin position="541"/>
        <end position="552"/>
    </location>
</feature>
<reference evidence="2 3" key="1">
    <citation type="submission" date="2024-04" db="EMBL/GenBank/DDBJ databases">
        <title>Tritrichomonas musculus Genome.</title>
        <authorList>
            <person name="Alves-Ferreira E."/>
            <person name="Grigg M."/>
            <person name="Lorenzi H."/>
            <person name="Galac M."/>
        </authorList>
    </citation>
    <scope>NUCLEOTIDE SEQUENCE [LARGE SCALE GENOMIC DNA]</scope>
    <source>
        <strain evidence="2 3">EAF2021</strain>
    </source>
</reference>
<comment type="caution">
    <text evidence="2">The sequence shown here is derived from an EMBL/GenBank/DDBJ whole genome shotgun (WGS) entry which is preliminary data.</text>
</comment>
<organism evidence="2 3">
    <name type="scientific">Tritrichomonas musculus</name>
    <dbReference type="NCBI Taxonomy" id="1915356"/>
    <lineage>
        <taxon>Eukaryota</taxon>
        <taxon>Metamonada</taxon>
        <taxon>Parabasalia</taxon>
        <taxon>Tritrichomonadida</taxon>
        <taxon>Tritrichomonadidae</taxon>
        <taxon>Tritrichomonas</taxon>
    </lineage>
</organism>
<feature type="compositionally biased region" description="Acidic residues" evidence="1">
    <location>
        <begin position="461"/>
        <end position="471"/>
    </location>
</feature>
<name>A0ABR2L4Q8_9EUKA</name>
<evidence type="ECO:0000313" key="3">
    <source>
        <dbReference type="Proteomes" id="UP001470230"/>
    </source>
</evidence>
<sequence length="552" mass="65074">MKTTSKMMKTFYYQFIDPLFFNSIQVNVKECPTINDLKKKIATFLNIDYYHLIVENQPKEKFLEKITENFVFIIKFPHRRTNITFFLPISKTIHIENGHKMKYDEIIDSFKQNQLYYSDKCIKSHVLFKIFDKELPHIEYPFLAIPAGICINVKMNCETVILKYGNKNFVFSENEFVSEAYKLIKETYEGCHSVTIQKNEGKLNESDKLKKFTSYEVKVIFKVTFKNIENWSEDNIFLDFMATVSDAQKQLYNKNENSNISKINIYNGNMQIIKDYNQMLKNIQNFENFFYYEVIKRPKEKVVNKKLIVDLDPKFVFTPKKPNNQVNYEYLKTPEIKQKTQIKQKVTINSKTPEKKSKPLLEQKPSVKSKSPAKKTNSILKEINSKNSEKNSESNSNSNSKINKKESDKLNSKSKPNKSKEEDNFDDYDDYFEMNSKKDQPKENSDDSFNLNELKDLISDEKEEEEEEFEAENNNQKNTADQKSDENFEEEEELLDNASVKTLINEEEEYKRGNSLNDDVFAFDDNDNDNVSSNSNQEENEIMKIFEENESE</sequence>
<accession>A0ABR2L4Q8</accession>
<feature type="compositionally biased region" description="Basic and acidic residues" evidence="1">
    <location>
        <begin position="352"/>
        <end position="361"/>
    </location>
</feature>
<dbReference type="EMBL" id="JAPFFF010000001">
    <property type="protein sequence ID" value="KAK8898346.1"/>
    <property type="molecule type" value="Genomic_DNA"/>
</dbReference>
<evidence type="ECO:0000256" key="1">
    <source>
        <dbReference type="SAM" id="MobiDB-lite"/>
    </source>
</evidence>
<feature type="compositionally biased region" description="Acidic residues" evidence="1">
    <location>
        <begin position="423"/>
        <end position="432"/>
    </location>
</feature>
<dbReference type="Proteomes" id="UP001470230">
    <property type="component" value="Unassembled WGS sequence"/>
</dbReference>
<gene>
    <name evidence="2" type="ORF">M9Y10_000631</name>
</gene>
<proteinExistence type="predicted"/>
<feature type="compositionally biased region" description="Basic and acidic residues" evidence="1">
    <location>
        <begin position="383"/>
        <end position="392"/>
    </location>
</feature>
<feature type="compositionally biased region" description="Low complexity" evidence="1">
    <location>
        <begin position="339"/>
        <end position="348"/>
    </location>
</feature>
<evidence type="ECO:0000313" key="2">
    <source>
        <dbReference type="EMBL" id="KAK8898346.1"/>
    </source>
</evidence>